<sequence length="317" mass="34004">MKRRNWNSFAVLPILLTLAACDPAPSSTDADVAFQPTNLLELTASGMRFEGPETIKSGWTTIRLNNKDDMIHFALAARLPDGISAVQYSDELGSVFQRGYDAMMAGDHELAGEIFGDMPSWATGLTYHGGPGLIEGNAISQATTFLPPGNYVIECYIKSGGVFHSASYQQGVLAMVLPLTVLPENGEMPEPEADVIFTLNGNGLSLKDGDLKAGTNIIRVNFDTQIRYPSAVGQDVHVFKIDREGSVANAVTFMDWQTEAGLSVPAPVTFVGGINDVMPAGSHGYFTVDLEPGRYGFIAEVPDADKKGMLLQLDVPG</sequence>
<keyword evidence="3" id="KW-1185">Reference proteome</keyword>
<evidence type="ECO:0000256" key="1">
    <source>
        <dbReference type="SAM" id="SignalP"/>
    </source>
</evidence>
<evidence type="ECO:0000313" key="3">
    <source>
        <dbReference type="Proteomes" id="UP000183685"/>
    </source>
</evidence>
<dbReference type="Proteomes" id="UP000183685">
    <property type="component" value="Unassembled WGS sequence"/>
</dbReference>
<feature type="chain" id="PRO_5010183237" description="DUF4382 domain-containing protein" evidence="1">
    <location>
        <begin position="20"/>
        <end position="317"/>
    </location>
</feature>
<accession>A0A1G7B305</accession>
<dbReference type="STRING" id="637679.GCA_001550055_03472"/>
<organism evidence="2 3">
    <name type="scientific">Kordiimonas lacus</name>
    <dbReference type="NCBI Taxonomy" id="637679"/>
    <lineage>
        <taxon>Bacteria</taxon>
        <taxon>Pseudomonadati</taxon>
        <taxon>Pseudomonadota</taxon>
        <taxon>Alphaproteobacteria</taxon>
        <taxon>Kordiimonadales</taxon>
        <taxon>Kordiimonadaceae</taxon>
        <taxon>Kordiimonas</taxon>
    </lineage>
</organism>
<dbReference type="OrthoDB" id="7431902at2"/>
<keyword evidence="1" id="KW-0732">Signal</keyword>
<evidence type="ECO:0000313" key="2">
    <source>
        <dbReference type="EMBL" id="SDE20646.1"/>
    </source>
</evidence>
<feature type="signal peptide" evidence="1">
    <location>
        <begin position="1"/>
        <end position="19"/>
    </location>
</feature>
<gene>
    <name evidence="2" type="ORF">SAMN04488071_2307</name>
</gene>
<dbReference type="PROSITE" id="PS51257">
    <property type="entry name" value="PROKAR_LIPOPROTEIN"/>
    <property type="match status" value="1"/>
</dbReference>
<evidence type="ECO:0008006" key="4">
    <source>
        <dbReference type="Google" id="ProtNLM"/>
    </source>
</evidence>
<proteinExistence type="predicted"/>
<dbReference type="RefSeq" id="WP_068307324.1">
    <property type="nucleotide sequence ID" value="NZ_FNAK01000005.1"/>
</dbReference>
<dbReference type="AlphaFoldDB" id="A0A1G7B305"/>
<protein>
    <recommendedName>
        <fullName evidence="4">DUF4382 domain-containing protein</fullName>
    </recommendedName>
</protein>
<reference evidence="2 3" key="1">
    <citation type="submission" date="2016-10" db="EMBL/GenBank/DDBJ databases">
        <authorList>
            <person name="de Groot N.N."/>
        </authorList>
    </citation>
    <scope>NUCLEOTIDE SEQUENCE [LARGE SCALE GENOMIC DNA]</scope>
    <source>
        <strain evidence="2 3">CGMCC 1.9109</strain>
    </source>
</reference>
<name>A0A1G7B305_9PROT</name>
<dbReference type="EMBL" id="FNAK01000005">
    <property type="protein sequence ID" value="SDE20646.1"/>
    <property type="molecule type" value="Genomic_DNA"/>
</dbReference>